<evidence type="ECO:0000313" key="2">
    <source>
        <dbReference type="EnsemblPlants" id="ONIVA02G32720.1"/>
    </source>
</evidence>
<name>A0A0E0GC32_ORYNI</name>
<sequence length="135" mass="13406">MQGEYHRSSSEDSAASAAAAAAAAAAAMAPLAAAAAAVAAKEEQAARSGKPRPDLATSPPLRRRRPCGVLPSRPVGAAQLPRGDLLAGFAVKEVVKPIDGGFPHAWAATRRAATAAAAPRAREEGDNGCGGSPCA</sequence>
<accession>A0A0E0GC32</accession>
<reference evidence="2" key="1">
    <citation type="submission" date="2015-04" db="UniProtKB">
        <authorList>
            <consortium name="EnsemblPlants"/>
        </authorList>
    </citation>
    <scope>IDENTIFICATION</scope>
    <source>
        <strain evidence="2">SL10</strain>
    </source>
</reference>
<dbReference type="EnsemblPlants" id="ONIVA02G32720.1">
    <property type="protein sequence ID" value="ONIVA02G32720.1"/>
    <property type="gene ID" value="ONIVA02G32720"/>
</dbReference>
<protein>
    <submittedName>
        <fullName evidence="2">Uncharacterized protein</fullName>
    </submittedName>
</protein>
<keyword evidence="3" id="KW-1185">Reference proteome</keyword>
<organism evidence="2">
    <name type="scientific">Oryza nivara</name>
    <name type="common">Indian wild rice</name>
    <name type="synonym">Oryza sativa f. spontanea</name>
    <dbReference type="NCBI Taxonomy" id="4536"/>
    <lineage>
        <taxon>Eukaryota</taxon>
        <taxon>Viridiplantae</taxon>
        <taxon>Streptophyta</taxon>
        <taxon>Embryophyta</taxon>
        <taxon>Tracheophyta</taxon>
        <taxon>Spermatophyta</taxon>
        <taxon>Magnoliopsida</taxon>
        <taxon>Liliopsida</taxon>
        <taxon>Poales</taxon>
        <taxon>Poaceae</taxon>
        <taxon>BOP clade</taxon>
        <taxon>Oryzoideae</taxon>
        <taxon>Oryzeae</taxon>
        <taxon>Oryzinae</taxon>
        <taxon>Oryza</taxon>
    </lineage>
</organism>
<dbReference type="STRING" id="4536.A0A0E0GC32"/>
<evidence type="ECO:0000313" key="3">
    <source>
        <dbReference type="Proteomes" id="UP000006591"/>
    </source>
</evidence>
<reference evidence="2" key="2">
    <citation type="submission" date="2018-04" db="EMBL/GenBank/DDBJ databases">
        <title>OnivRS2 (Oryza nivara Reference Sequence Version 2).</title>
        <authorList>
            <person name="Zhang J."/>
            <person name="Kudrna D."/>
            <person name="Lee S."/>
            <person name="Talag J."/>
            <person name="Rajasekar S."/>
            <person name="Welchert J."/>
            <person name="Hsing Y.-I."/>
            <person name="Wing R.A."/>
        </authorList>
    </citation>
    <scope>NUCLEOTIDE SEQUENCE [LARGE SCALE GENOMIC DNA]</scope>
    <source>
        <strain evidence="2">SL10</strain>
    </source>
</reference>
<dbReference type="HOGENOM" id="CLU_1889097_0_0_1"/>
<dbReference type="Gramene" id="ONIVA02G32720.1">
    <property type="protein sequence ID" value="ONIVA02G32720.1"/>
    <property type="gene ID" value="ONIVA02G32720"/>
</dbReference>
<evidence type="ECO:0000256" key="1">
    <source>
        <dbReference type="SAM" id="MobiDB-lite"/>
    </source>
</evidence>
<feature type="region of interest" description="Disordered" evidence="1">
    <location>
        <begin position="38"/>
        <end position="76"/>
    </location>
</feature>
<proteinExistence type="predicted"/>
<dbReference type="AlphaFoldDB" id="A0A0E0GC32"/>
<dbReference type="Proteomes" id="UP000006591">
    <property type="component" value="Chromosome 2"/>
</dbReference>
<feature type="region of interest" description="Disordered" evidence="1">
    <location>
        <begin position="114"/>
        <end position="135"/>
    </location>
</feature>